<feature type="signal peptide" evidence="5">
    <location>
        <begin position="1"/>
        <end position="24"/>
    </location>
</feature>
<evidence type="ECO:0000256" key="3">
    <source>
        <dbReference type="ARBA" id="ARBA00022525"/>
    </source>
</evidence>
<protein>
    <recommendedName>
        <fullName evidence="5">RxLR effector protein</fullName>
    </recommendedName>
</protein>
<dbReference type="Gene3D" id="1.10.10.2460">
    <property type="match status" value="1"/>
</dbReference>
<evidence type="ECO:0000256" key="5">
    <source>
        <dbReference type="RuleBase" id="RU367124"/>
    </source>
</evidence>
<gene>
    <name evidence="6" type="primary">PaRXLR19</name>
</gene>
<proteinExistence type="inferred from homology"/>
<name>A0A7G4WI08_9STRA</name>
<keyword evidence="4 5" id="KW-0732">Signal</keyword>
<reference evidence="6" key="1">
    <citation type="journal article" date="2020" name="Mol. Plant">
        <title>Functional analysis of RXLR effectors from the New Zealand kauri dieback pathogen Phytophthora agathidicida.</title>
        <authorList>
            <person name="Guo Y."/>
            <person name="Dupont P.Y."/>
            <person name="Mesarich C.H."/>
            <person name="Yang B."/>
            <person name="McDougal R.L."/>
            <person name="Panda P."/>
            <person name="Dijkwel P."/>
            <person name="Studholme D.J."/>
            <person name="Sambles C."/>
            <person name="Win J."/>
            <person name="Wang Y."/>
            <person name="Williams N.M."/>
            <person name="Bradshaw R.E."/>
        </authorList>
    </citation>
    <scope>NUCLEOTIDE SEQUENCE</scope>
    <source>
        <strain evidence="6">3770</strain>
    </source>
</reference>
<dbReference type="InterPro" id="IPR031825">
    <property type="entry name" value="RXLR"/>
</dbReference>
<evidence type="ECO:0000256" key="4">
    <source>
        <dbReference type="ARBA" id="ARBA00022729"/>
    </source>
</evidence>
<accession>A0A7G4WI08</accession>
<comment type="subcellular location">
    <subcellularLocation>
        <location evidence="1 5">Secreted</location>
    </subcellularLocation>
</comment>
<evidence type="ECO:0000256" key="1">
    <source>
        <dbReference type="ARBA" id="ARBA00004613"/>
    </source>
</evidence>
<keyword evidence="3 5" id="KW-0964">Secreted</keyword>
<dbReference type="Pfam" id="PF16810">
    <property type="entry name" value="RXLR"/>
    <property type="match status" value="1"/>
</dbReference>
<feature type="chain" id="PRO_5029034164" description="RxLR effector protein" evidence="5">
    <location>
        <begin position="25"/>
        <end position="138"/>
    </location>
</feature>
<dbReference type="GO" id="GO:0005576">
    <property type="term" value="C:extracellular region"/>
    <property type="evidence" value="ECO:0007669"/>
    <property type="project" value="UniProtKB-SubCell"/>
</dbReference>
<comment type="similarity">
    <text evidence="2 5">Belongs to the RxLR effector family.</text>
</comment>
<evidence type="ECO:0000256" key="2">
    <source>
        <dbReference type="ARBA" id="ARBA00010400"/>
    </source>
</evidence>
<sequence>MRLSNVFLLVGASLAAINFLVVESAQTTSSSKMAPPGLLEALDAGEKNVGGRKRLLRTQMDDEERAWGLAKLDDLLSDSSLLNSKFELWKNKGRKAAYITSKIKGITNEEKYSRISLEYAKYNGELKGFVLPTVRYTS</sequence>
<evidence type="ECO:0000313" key="6">
    <source>
        <dbReference type="EMBL" id="QMU24843.1"/>
    </source>
</evidence>
<comment type="function">
    <text evidence="5">Effector that suppresses plant defense responses during pathogen infection.</text>
</comment>
<dbReference type="AlphaFoldDB" id="A0A7G4WI08"/>
<organism evidence="6">
    <name type="scientific">Phytophthora agathidicida</name>
    <dbReference type="NCBI Taxonomy" id="1642459"/>
    <lineage>
        <taxon>Eukaryota</taxon>
        <taxon>Sar</taxon>
        <taxon>Stramenopiles</taxon>
        <taxon>Oomycota</taxon>
        <taxon>Peronosporomycetes</taxon>
        <taxon>Peronosporales</taxon>
        <taxon>Peronosporaceae</taxon>
        <taxon>Phytophthora</taxon>
    </lineage>
</organism>
<dbReference type="EMBL" id="MT503119">
    <property type="protein sequence ID" value="QMU24843.1"/>
    <property type="molecule type" value="Genomic_DNA"/>
</dbReference>